<evidence type="ECO:0000256" key="5">
    <source>
        <dbReference type="ARBA" id="ARBA00022692"/>
    </source>
</evidence>
<dbReference type="OrthoDB" id="9815614at2"/>
<keyword evidence="4" id="KW-0997">Cell inner membrane</keyword>
<dbReference type="GO" id="GO:0005886">
    <property type="term" value="C:plasma membrane"/>
    <property type="evidence" value="ECO:0007669"/>
    <property type="project" value="UniProtKB-SubCell"/>
</dbReference>
<comment type="subcellular location">
    <subcellularLocation>
        <location evidence="1">Cell inner membrane</location>
        <topology evidence="1">Multi-pass membrane protein</topology>
    </subcellularLocation>
</comment>
<evidence type="ECO:0000256" key="9">
    <source>
        <dbReference type="SAM" id="Phobius"/>
    </source>
</evidence>
<keyword evidence="3" id="KW-1003">Cell membrane</keyword>
<keyword evidence="7 9" id="KW-0472">Membrane</keyword>
<dbReference type="EMBL" id="QWEH01000001">
    <property type="protein sequence ID" value="RHW35579.1"/>
    <property type="molecule type" value="Genomic_DNA"/>
</dbReference>
<dbReference type="Proteomes" id="UP000285456">
    <property type="component" value="Unassembled WGS sequence"/>
</dbReference>
<dbReference type="PANTHER" id="PTHR35011:SF5">
    <property type="entry name" value="SIALIC ACID TRAP TRANSPORTER SMALL PERMEASE PROTEIN SIAQ"/>
    <property type="match status" value="1"/>
</dbReference>
<dbReference type="InterPro" id="IPR007387">
    <property type="entry name" value="TRAP_DctQ"/>
</dbReference>
<accession>A0A417YPH1</accession>
<comment type="caution">
    <text evidence="11">The sequence shown here is derived from an EMBL/GenBank/DDBJ whole genome shotgun (WGS) entry which is preliminary data.</text>
</comment>
<protein>
    <submittedName>
        <fullName evidence="11">TRAP transporter small permease</fullName>
    </submittedName>
</protein>
<organism evidence="11 12">
    <name type="scientific">Oceanobacillus profundus</name>
    <dbReference type="NCBI Taxonomy" id="372463"/>
    <lineage>
        <taxon>Bacteria</taxon>
        <taxon>Bacillati</taxon>
        <taxon>Bacillota</taxon>
        <taxon>Bacilli</taxon>
        <taxon>Bacillales</taxon>
        <taxon>Bacillaceae</taxon>
        <taxon>Oceanobacillus</taxon>
    </lineage>
</organism>
<evidence type="ECO:0000256" key="6">
    <source>
        <dbReference type="ARBA" id="ARBA00022989"/>
    </source>
</evidence>
<evidence type="ECO:0000256" key="3">
    <source>
        <dbReference type="ARBA" id="ARBA00022475"/>
    </source>
</evidence>
<dbReference type="AlphaFoldDB" id="A0A417YPH1"/>
<evidence type="ECO:0000256" key="4">
    <source>
        <dbReference type="ARBA" id="ARBA00022519"/>
    </source>
</evidence>
<dbReference type="GO" id="GO:0022857">
    <property type="term" value="F:transmembrane transporter activity"/>
    <property type="evidence" value="ECO:0007669"/>
    <property type="project" value="TreeGrafter"/>
</dbReference>
<evidence type="ECO:0000256" key="1">
    <source>
        <dbReference type="ARBA" id="ARBA00004429"/>
    </source>
</evidence>
<keyword evidence="6 9" id="KW-1133">Transmembrane helix</keyword>
<keyword evidence="5 9" id="KW-0812">Transmembrane</keyword>
<feature type="domain" description="Tripartite ATP-independent periplasmic transporters DctQ component" evidence="10">
    <location>
        <begin position="24"/>
        <end position="152"/>
    </location>
</feature>
<evidence type="ECO:0000256" key="7">
    <source>
        <dbReference type="ARBA" id="ARBA00023136"/>
    </source>
</evidence>
<keyword evidence="12" id="KW-1185">Reference proteome</keyword>
<dbReference type="GO" id="GO:0015740">
    <property type="term" value="P:C4-dicarboxylate transport"/>
    <property type="evidence" value="ECO:0007669"/>
    <property type="project" value="TreeGrafter"/>
</dbReference>
<gene>
    <name evidence="11" type="ORF">D1B32_02850</name>
</gene>
<dbReference type="Pfam" id="PF04290">
    <property type="entry name" value="DctQ"/>
    <property type="match status" value="1"/>
</dbReference>
<comment type="similarity">
    <text evidence="8">Belongs to the TRAP transporter small permease family.</text>
</comment>
<dbReference type="InterPro" id="IPR055348">
    <property type="entry name" value="DctQ"/>
</dbReference>
<evidence type="ECO:0000313" key="12">
    <source>
        <dbReference type="Proteomes" id="UP000285456"/>
    </source>
</evidence>
<evidence type="ECO:0000256" key="8">
    <source>
        <dbReference type="ARBA" id="ARBA00038436"/>
    </source>
</evidence>
<evidence type="ECO:0000259" key="10">
    <source>
        <dbReference type="Pfam" id="PF04290"/>
    </source>
</evidence>
<sequence>MKRFVNVLEKVQIITGVTFLCIFFLVIMLQIVTRHLGISVIWTEEVANYSFIWGIFMGAAVMVNRREHFNFDFLIRKLNGKKRMSLSIFNDLVLIVFNSCILLLGLQVVTEFWNYTWATIPEMKMGYVWIAIPLMAGTMIIYSVSHLIDHVQAAKVKEVSE</sequence>
<feature type="transmembrane region" description="Helical" evidence="9">
    <location>
        <begin position="126"/>
        <end position="148"/>
    </location>
</feature>
<evidence type="ECO:0000256" key="2">
    <source>
        <dbReference type="ARBA" id="ARBA00022448"/>
    </source>
</evidence>
<feature type="transmembrane region" description="Helical" evidence="9">
    <location>
        <begin position="46"/>
        <end position="63"/>
    </location>
</feature>
<proteinExistence type="inferred from homology"/>
<feature type="transmembrane region" description="Helical" evidence="9">
    <location>
        <begin position="12"/>
        <end position="31"/>
    </location>
</feature>
<dbReference type="PANTHER" id="PTHR35011">
    <property type="entry name" value="2,3-DIKETO-L-GULONATE TRAP TRANSPORTER SMALL PERMEASE PROTEIN YIAM"/>
    <property type="match status" value="1"/>
</dbReference>
<evidence type="ECO:0000313" key="11">
    <source>
        <dbReference type="EMBL" id="RHW35579.1"/>
    </source>
</evidence>
<keyword evidence="2" id="KW-0813">Transport</keyword>
<name>A0A417YPH1_9BACI</name>
<reference evidence="11 12" key="1">
    <citation type="journal article" date="2007" name="Int. J. Syst. Evol. Microbiol.">
        <title>Oceanobacillus profundus sp. nov., isolated from a deep-sea sediment core.</title>
        <authorList>
            <person name="Kim Y.G."/>
            <person name="Choi D.H."/>
            <person name="Hyun S."/>
            <person name="Cho B.C."/>
        </authorList>
    </citation>
    <scope>NUCLEOTIDE SEQUENCE [LARGE SCALE GENOMIC DNA]</scope>
    <source>
        <strain evidence="11 12">DSM 18246</strain>
    </source>
</reference>
<feature type="transmembrane region" description="Helical" evidence="9">
    <location>
        <begin position="84"/>
        <end position="106"/>
    </location>
</feature>
<dbReference type="RefSeq" id="WP_118888578.1">
    <property type="nucleotide sequence ID" value="NZ_JAMAWL010000014.1"/>
</dbReference>